<evidence type="ECO:0000256" key="1">
    <source>
        <dbReference type="ARBA" id="ARBA00010790"/>
    </source>
</evidence>
<keyword evidence="4" id="KW-0732">Signal</keyword>
<dbReference type="GO" id="GO:0016614">
    <property type="term" value="F:oxidoreductase activity, acting on CH-OH group of donors"/>
    <property type="evidence" value="ECO:0007669"/>
    <property type="project" value="InterPro"/>
</dbReference>
<proteinExistence type="inferred from homology"/>
<dbReference type="Gene3D" id="3.50.50.60">
    <property type="entry name" value="FAD/NAD(P)-binding domain"/>
    <property type="match status" value="1"/>
</dbReference>
<dbReference type="GO" id="GO:0050660">
    <property type="term" value="F:flavin adenine dinucleotide binding"/>
    <property type="evidence" value="ECO:0007669"/>
    <property type="project" value="InterPro"/>
</dbReference>
<dbReference type="SUPFAM" id="SSF54373">
    <property type="entry name" value="FAD-linked reductases, C-terminal domain"/>
    <property type="match status" value="1"/>
</dbReference>
<dbReference type="EMBL" id="JBBCAQ010000018">
    <property type="protein sequence ID" value="KAK7595386.1"/>
    <property type="molecule type" value="Genomic_DNA"/>
</dbReference>
<protein>
    <recommendedName>
        <fullName evidence="5">Glucose-methanol-choline oxidoreductase N-terminal domain-containing protein</fullName>
    </recommendedName>
</protein>
<feature type="domain" description="Glucose-methanol-choline oxidoreductase N-terminal" evidence="5">
    <location>
        <begin position="321"/>
        <end position="335"/>
    </location>
</feature>
<dbReference type="InterPro" id="IPR036188">
    <property type="entry name" value="FAD/NAD-bd_sf"/>
</dbReference>
<dbReference type="PANTHER" id="PTHR11552">
    <property type="entry name" value="GLUCOSE-METHANOL-CHOLINE GMC OXIDOREDUCTASE"/>
    <property type="match status" value="1"/>
</dbReference>
<evidence type="ECO:0000259" key="5">
    <source>
        <dbReference type="PROSITE" id="PS00624"/>
    </source>
</evidence>
<feature type="active site" description="Proton acceptor" evidence="2">
    <location>
        <position position="605"/>
    </location>
</feature>
<evidence type="ECO:0000313" key="6">
    <source>
        <dbReference type="EMBL" id="KAK7595386.1"/>
    </source>
</evidence>
<comment type="caution">
    <text evidence="6">The sequence shown here is derived from an EMBL/GenBank/DDBJ whole genome shotgun (WGS) entry which is preliminary data.</text>
</comment>
<feature type="active site" description="Proton donor" evidence="2">
    <location>
        <position position="561"/>
    </location>
</feature>
<gene>
    <name evidence="6" type="ORF">V9T40_013211</name>
</gene>
<feature type="binding site" evidence="3">
    <location>
        <position position="284"/>
    </location>
    <ligand>
        <name>FAD</name>
        <dbReference type="ChEBI" id="CHEBI:57692"/>
    </ligand>
</feature>
<dbReference type="PROSITE" id="PS00624">
    <property type="entry name" value="GMC_OXRED_2"/>
    <property type="match status" value="1"/>
</dbReference>
<dbReference type="InterPro" id="IPR007867">
    <property type="entry name" value="GMC_OxRtase_C"/>
</dbReference>
<sequence length="629" mass="70739">MRENVGPKAVCLRAICLLLWLSNWVPPTRQQNFPPLLSSVFKVLYEGVDHMNSEPIDQPNLLSEYDFIVVGAGSAGCVVANRLTEVAEWKVLLIEAGIEENYVMDVPLLANFLQFTDANWKYKTVPSNQYCLGMENKQCKFPRGKVMGGCSVLNYMIYTRGNWRDFDQWASRGNEGWDYKSVLKYFKKLENVEIPRYAADTTYRGTGGYQTVSEIPFHSKGAEAFVEGGKELGYPTPDINGPKQIGFTYHQVTMRNGTRCSTSRAYLHPIRNRRNLHVKKRSQVTKILIDAQTKSAYGVEFVRNRRKYKVLARKEVIVSAGAVNSPHLLMVSGIGPAEHLAEKRIPLVKDLPVGHNLMDHVALGGLTFMINESVSVITERIIDDASLLNSFFTQHRGPISIPGGTEALSLHDLQNPRSDDGWPNLELLFVGGTLTSERTLRKSFGISNKVYDRVYKATEGRDGIMIFPMIMRPKSKGRVMLRDSNPFHAPLIYPNYFAVEDDLDVAVAGVRLSQKLVKTKPMRRLRATLLKTPLPGCLNMTFDSDEYWKCAARNLPFTIYHLSGTCRMGVQSDPTAVVDPRLRVIGVSRLRVVDASIMPEVTSAHTNSPTIMIAEKASDMIKEDWNIRI</sequence>
<evidence type="ECO:0000313" key="7">
    <source>
        <dbReference type="Proteomes" id="UP001367676"/>
    </source>
</evidence>
<dbReference type="SUPFAM" id="SSF51905">
    <property type="entry name" value="FAD/NAD(P)-binding domain"/>
    <property type="match status" value="1"/>
</dbReference>
<feature type="chain" id="PRO_5042928994" description="Glucose-methanol-choline oxidoreductase N-terminal domain-containing protein" evidence="4">
    <location>
        <begin position="31"/>
        <end position="629"/>
    </location>
</feature>
<dbReference type="Pfam" id="PF00732">
    <property type="entry name" value="GMC_oxred_N"/>
    <property type="match status" value="1"/>
</dbReference>
<organism evidence="6 7">
    <name type="scientific">Parthenolecanium corni</name>
    <dbReference type="NCBI Taxonomy" id="536013"/>
    <lineage>
        <taxon>Eukaryota</taxon>
        <taxon>Metazoa</taxon>
        <taxon>Ecdysozoa</taxon>
        <taxon>Arthropoda</taxon>
        <taxon>Hexapoda</taxon>
        <taxon>Insecta</taxon>
        <taxon>Pterygota</taxon>
        <taxon>Neoptera</taxon>
        <taxon>Paraneoptera</taxon>
        <taxon>Hemiptera</taxon>
        <taxon>Sternorrhyncha</taxon>
        <taxon>Coccoidea</taxon>
        <taxon>Coccidae</taxon>
        <taxon>Parthenolecanium</taxon>
    </lineage>
</organism>
<comment type="cofactor">
    <cofactor evidence="3">
        <name>FAD</name>
        <dbReference type="ChEBI" id="CHEBI:57692"/>
    </cofactor>
</comment>
<evidence type="ECO:0000256" key="3">
    <source>
        <dbReference type="PIRSR" id="PIRSR000137-2"/>
    </source>
</evidence>
<dbReference type="AlphaFoldDB" id="A0AAN9TKY3"/>
<keyword evidence="3" id="KW-0274">FAD</keyword>
<comment type="similarity">
    <text evidence="1">Belongs to the GMC oxidoreductase family.</text>
</comment>
<name>A0AAN9TKY3_9HEMI</name>
<keyword evidence="7" id="KW-1185">Reference proteome</keyword>
<reference evidence="6 7" key="1">
    <citation type="submission" date="2024-03" db="EMBL/GenBank/DDBJ databases">
        <title>Adaptation during the transition from Ophiocordyceps entomopathogen to insect associate is accompanied by gene loss and intensified selection.</title>
        <authorList>
            <person name="Ward C.M."/>
            <person name="Onetto C.A."/>
            <person name="Borneman A.R."/>
        </authorList>
    </citation>
    <scope>NUCLEOTIDE SEQUENCE [LARGE SCALE GENOMIC DNA]</scope>
    <source>
        <strain evidence="6">AWRI1</strain>
        <tissue evidence="6">Single Adult Female</tissue>
    </source>
</reference>
<keyword evidence="3" id="KW-0285">Flavoprotein</keyword>
<dbReference type="Proteomes" id="UP001367676">
    <property type="component" value="Unassembled WGS sequence"/>
</dbReference>
<dbReference type="InterPro" id="IPR012132">
    <property type="entry name" value="GMC_OxRdtase"/>
</dbReference>
<dbReference type="PANTHER" id="PTHR11552:SF158">
    <property type="entry name" value="GH23626P-RELATED"/>
    <property type="match status" value="1"/>
</dbReference>
<dbReference type="Gene3D" id="3.30.560.10">
    <property type="entry name" value="Glucose Oxidase, domain 3"/>
    <property type="match status" value="1"/>
</dbReference>
<evidence type="ECO:0000256" key="2">
    <source>
        <dbReference type="PIRSR" id="PIRSR000137-1"/>
    </source>
</evidence>
<dbReference type="Pfam" id="PF05199">
    <property type="entry name" value="GMC_oxred_C"/>
    <property type="match status" value="1"/>
</dbReference>
<dbReference type="InterPro" id="IPR000172">
    <property type="entry name" value="GMC_OxRdtase_N"/>
</dbReference>
<feature type="binding site" evidence="3">
    <location>
        <position position="146"/>
    </location>
    <ligand>
        <name>FAD</name>
        <dbReference type="ChEBI" id="CHEBI:57692"/>
    </ligand>
</feature>
<accession>A0AAN9TKY3</accession>
<feature type="signal peptide" evidence="4">
    <location>
        <begin position="1"/>
        <end position="30"/>
    </location>
</feature>
<evidence type="ECO:0000256" key="4">
    <source>
        <dbReference type="SAM" id="SignalP"/>
    </source>
</evidence>
<dbReference type="PIRSF" id="PIRSF000137">
    <property type="entry name" value="Alcohol_oxidase"/>
    <property type="match status" value="1"/>
</dbReference>